<keyword evidence="2" id="KW-0808">Transferase</keyword>
<dbReference type="PROSITE" id="PS50878">
    <property type="entry name" value="RT_POL"/>
    <property type="match status" value="1"/>
</dbReference>
<dbReference type="CDD" id="cd01650">
    <property type="entry name" value="RT_nLTR_like"/>
    <property type="match status" value="1"/>
</dbReference>
<name>A0ABQ4Z6G7_9ASTR</name>
<comment type="caution">
    <text evidence="2">The sequence shown here is derived from an EMBL/GenBank/DDBJ whole genome shotgun (WGS) entry which is preliminary data.</text>
</comment>
<dbReference type="InterPro" id="IPR000477">
    <property type="entry name" value="RT_dom"/>
</dbReference>
<dbReference type="InterPro" id="IPR043502">
    <property type="entry name" value="DNA/RNA_pol_sf"/>
</dbReference>
<evidence type="ECO:0000313" key="3">
    <source>
        <dbReference type="Proteomes" id="UP001151760"/>
    </source>
</evidence>
<accession>A0ABQ4Z6G7</accession>
<dbReference type="GO" id="GO:0003964">
    <property type="term" value="F:RNA-directed DNA polymerase activity"/>
    <property type="evidence" value="ECO:0007669"/>
    <property type="project" value="UniProtKB-KW"/>
</dbReference>
<keyword evidence="2" id="KW-0695">RNA-directed DNA polymerase</keyword>
<feature type="non-terminal residue" evidence="2">
    <location>
        <position position="1"/>
    </location>
</feature>
<organism evidence="2 3">
    <name type="scientific">Tanacetum coccineum</name>
    <dbReference type="NCBI Taxonomy" id="301880"/>
    <lineage>
        <taxon>Eukaryota</taxon>
        <taxon>Viridiplantae</taxon>
        <taxon>Streptophyta</taxon>
        <taxon>Embryophyta</taxon>
        <taxon>Tracheophyta</taxon>
        <taxon>Spermatophyta</taxon>
        <taxon>Magnoliopsida</taxon>
        <taxon>eudicotyledons</taxon>
        <taxon>Gunneridae</taxon>
        <taxon>Pentapetalae</taxon>
        <taxon>asterids</taxon>
        <taxon>campanulids</taxon>
        <taxon>Asterales</taxon>
        <taxon>Asteraceae</taxon>
        <taxon>Asteroideae</taxon>
        <taxon>Anthemideae</taxon>
        <taxon>Anthemidinae</taxon>
        <taxon>Tanacetum</taxon>
    </lineage>
</organism>
<keyword evidence="3" id="KW-1185">Reference proteome</keyword>
<sequence length="885" mass="99592">DDNLADDIEDTIKNLEVDKDKEAVLEMTPEDVNGYRKKDIKGFSLIQELSKIIEVGGSLGCDVATTKSNEVSRKQVLLKDLSVLDDKIDAVLASSDDHETRIKLLQEADTLTNFDAMDTIQKARVKWDVEGDENTKFFHCLINRKCRTQSINGIMQEGVWITNPIQIKEAFLNFFKDKFKANDLSITFHPTCISATLQPSDRVFLKSNTTMDEVKNVVWECGSDKAPGPNGFTFSFVKRYWDILRLDILEFDYREAPSNAVLSKSLVISRCVCGARLSIGIKKRKKKMMLFKVDFEKAFDTVSWKYLDFMLHNLGFGSTWRSWIKACLESSRTSILINGSPTSEFNIRRGLRQGDPLSPFLFIIIMEGLHGILTDSVQSGLIRGITFGSSNLTLSHLFFADDVVITTDWSRRDLDNIVRVFQVFYLASGLKLNIHKSNIYGIGVSNDDVHLMASNTGCAAGTLPFTYLGLPIGCNMSLTENWKLLIDKFKTKLSGWKANLLSFGGRLTLIKSVLGSLGIYYFSIFKVLVLVLKLLEKMRASFFWGGSQDNRKLAWLKWPNVVASFEKGGLNIGSLKSFNLALLHKWRWRMYSNPNSLWVKVIKTLHGVEGGFDNNGCNHNGLWAKIVGSSNYLHSSNILPMGSIRFQVGCGLHTRFWKDIWLGSSPLCSRYSRLFRLEQEKDCLIIDRINNGQWTWNWSNNLGVRNSAHLNELLVEISHFDVQADIDKCIWSLDDDGVFTVGALRRLIDDHLLPSLGFTTTWDKDLPRKVNIFMWRLKLDKLPHRLNLSLRGIEIPEISCPSCNSLVESNRMSSSNVKSPKKYGGLFADGVIVLFLFSSPTRIGLIGGVRGPSLEIKSVVCLSSSRLPFGSLGGIVTASLLILTP</sequence>
<dbReference type="EMBL" id="BQNB010011075">
    <property type="protein sequence ID" value="GJS85768.1"/>
    <property type="molecule type" value="Genomic_DNA"/>
</dbReference>
<feature type="domain" description="Reverse transcriptase" evidence="1">
    <location>
        <begin position="177"/>
        <end position="472"/>
    </location>
</feature>
<dbReference type="Pfam" id="PF13966">
    <property type="entry name" value="zf-RVT"/>
    <property type="match status" value="1"/>
</dbReference>
<dbReference type="Proteomes" id="UP001151760">
    <property type="component" value="Unassembled WGS sequence"/>
</dbReference>
<evidence type="ECO:0000259" key="1">
    <source>
        <dbReference type="PROSITE" id="PS50878"/>
    </source>
</evidence>
<evidence type="ECO:0000313" key="2">
    <source>
        <dbReference type="EMBL" id="GJS85768.1"/>
    </source>
</evidence>
<reference evidence="2" key="1">
    <citation type="journal article" date="2022" name="Int. J. Mol. Sci.">
        <title>Draft Genome of Tanacetum Coccineum: Genomic Comparison of Closely Related Tanacetum-Family Plants.</title>
        <authorList>
            <person name="Yamashiro T."/>
            <person name="Shiraishi A."/>
            <person name="Nakayama K."/>
            <person name="Satake H."/>
        </authorList>
    </citation>
    <scope>NUCLEOTIDE SEQUENCE</scope>
</reference>
<protein>
    <submittedName>
        <fullName evidence="2">RNA-directed DNA polymerase</fullName>
    </submittedName>
</protein>
<dbReference type="Pfam" id="PF00078">
    <property type="entry name" value="RVT_1"/>
    <property type="match status" value="1"/>
</dbReference>
<dbReference type="SUPFAM" id="SSF56672">
    <property type="entry name" value="DNA/RNA polymerases"/>
    <property type="match status" value="1"/>
</dbReference>
<reference evidence="2" key="2">
    <citation type="submission" date="2022-01" db="EMBL/GenBank/DDBJ databases">
        <authorList>
            <person name="Yamashiro T."/>
            <person name="Shiraishi A."/>
            <person name="Satake H."/>
            <person name="Nakayama K."/>
        </authorList>
    </citation>
    <scope>NUCLEOTIDE SEQUENCE</scope>
</reference>
<gene>
    <name evidence="2" type="ORF">Tco_0752309</name>
</gene>
<dbReference type="PANTHER" id="PTHR33116">
    <property type="entry name" value="REVERSE TRANSCRIPTASE ZINC-BINDING DOMAIN-CONTAINING PROTEIN-RELATED-RELATED"/>
    <property type="match status" value="1"/>
</dbReference>
<proteinExistence type="predicted"/>
<dbReference type="PANTHER" id="PTHR33116:SF78">
    <property type="entry name" value="OS12G0587133 PROTEIN"/>
    <property type="match status" value="1"/>
</dbReference>
<keyword evidence="2" id="KW-0548">Nucleotidyltransferase</keyword>
<dbReference type="InterPro" id="IPR026960">
    <property type="entry name" value="RVT-Znf"/>
</dbReference>